<evidence type="ECO:0000313" key="16">
    <source>
        <dbReference type="Proteomes" id="UP000006794"/>
    </source>
</evidence>
<dbReference type="Pfam" id="PF03484">
    <property type="entry name" value="B5"/>
    <property type="match status" value="1"/>
</dbReference>
<dbReference type="SMART" id="SM00874">
    <property type="entry name" value="B5"/>
    <property type="match status" value="1"/>
</dbReference>
<keyword evidence="10 12" id="KW-0648">Protein biosynthesis</keyword>
<evidence type="ECO:0000313" key="15">
    <source>
        <dbReference type="EMBL" id="AEH35786.1"/>
    </source>
</evidence>
<evidence type="ECO:0000256" key="6">
    <source>
        <dbReference type="ARBA" id="ARBA00022723"/>
    </source>
</evidence>
<dbReference type="InterPro" id="IPR005146">
    <property type="entry name" value="B3/B4_tRNA-bd"/>
</dbReference>
<dbReference type="FunFam" id="3.50.40.10:FF:000003">
    <property type="entry name" value="Phenylalanine--tRNA ligase beta subunit"/>
    <property type="match status" value="1"/>
</dbReference>
<dbReference type="EMBL" id="CP002839">
    <property type="protein sequence ID" value="AEH35786.1"/>
    <property type="molecule type" value="Genomic_DNA"/>
</dbReference>
<keyword evidence="6 12" id="KW-0479">Metal-binding</keyword>
<evidence type="ECO:0000256" key="10">
    <source>
        <dbReference type="ARBA" id="ARBA00022917"/>
    </source>
</evidence>
<dbReference type="HOGENOM" id="CLU_020279_3_0_2"/>
<reference evidence="15 16" key="1">
    <citation type="journal article" date="2012" name="Stand. Genomic Sci.">
        <title>Complete genome sequence of Halopiger xanaduensis type strain (SH-6(T)).</title>
        <authorList>
            <person name="Anderson I."/>
            <person name="Tindall B.J."/>
            <person name="Rohde M."/>
            <person name="Lucas S."/>
            <person name="Han J."/>
            <person name="Lapidus A."/>
            <person name="Cheng J.F."/>
            <person name="Goodwin L."/>
            <person name="Pitluck S."/>
            <person name="Peters L."/>
            <person name="Pati A."/>
            <person name="Mikhailova N."/>
            <person name="Pagani I."/>
            <person name="Teshima H."/>
            <person name="Han C."/>
            <person name="Tapia R."/>
            <person name="Land M."/>
            <person name="Woyke T."/>
            <person name="Klenk H.P."/>
            <person name="Kyrpides N."/>
            <person name="Ivanova N."/>
        </authorList>
    </citation>
    <scope>NUCLEOTIDE SEQUENCE [LARGE SCALE GENOMIC DNA]</scope>
    <source>
        <strain evidence="16">DSM 18323 / JCM 14033 / SH-6</strain>
    </source>
</reference>
<dbReference type="PANTHER" id="PTHR10947">
    <property type="entry name" value="PHENYLALANYL-TRNA SYNTHETASE BETA CHAIN AND LEUCINE-RICH REPEAT-CONTAINING PROTEIN 47"/>
    <property type="match status" value="1"/>
</dbReference>
<feature type="compositionally biased region" description="Basic and acidic residues" evidence="13">
    <location>
        <begin position="9"/>
        <end position="20"/>
    </location>
</feature>
<sequence>MPTVDIDPDELRDLTGREEKGDEELKDDLFGLGLEFEGRTEGGAFELEFAPDRLDRLSVEGVARSLRYQYGDARGVHVPSTNDADWTIEVDESVPDERPYVTGAVIRDVDLDDEALESLIQLQEKLHATMGRKRAKGAIGIHDLTMLKGSPATEGNPTIEYVGLEPDEDTFVPLDSDREMSPAEVLEEHGTGQTYADLVSEYERYPAIYDDLGLFSFPPVINGRRTEVSTDSRDLFVEMTGTDQWTIDKMLNIVCYALAGRGATLEEVTVEYPDHEIVRPDLSTKTKTVAHDRIETILGIDLDPDEVIDLAERSGLEAEKDEDDDGDLVYEVTVPPYRVDVLHPLDIIDDLGRAYGFNDLEPRYPDVGTVGGRHERSRLERSVREQLVGLGFEDLLNFHMINEAANYERLDVEPGTDVYGAGEPATIKEPYSEDFTMLRTWVTPSLLMVLERNTHRAYPQDLAEIGFTAEVDDSENTGVAEHRRVGAVLASHEAGYEDAKARLQALCRRFDVDLETPPTDHPTFISGRTASVVIDGDEVGVIGEVHPKVLVEHDLEVPVAGFEFDLAALR</sequence>
<evidence type="ECO:0000256" key="7">
    <source>
        <dbReference type="ARBA" id="ARBA00022741"/>
    </source>
</evidence>
<dbReference type="eggNOG" id="arCOG00412">
    <property type="taxonomic scope" value="Archaea"/>
</dbReference>
<dbReference type="STRING" id="797210.Halxa_1153"/>
<protein>
    <recommendedName>
        <fullName evidence="12">Phenylalanine--tRNA ligase beta subunit</fullName>
        <ecNumber evidence="12">6.1.1.20</ecNumber>
    </recommendedName>
    <alternativeName>
        <fullName evidence="12">Phenylalanyl-tRNA synthetase beta subunit</fullName>
        <shortName evidence="12">PheRS</shortName>
    </alternativeName>
</protein>
<dbReference type="SUPFAM" id="SSF46955">
    <property type="entry name" value="Putative DNA-binding domain"/>
    <property type="match status" value="2"/>
</dbReference>
<dbReference type="SMART" id="SM00873">
    <property type="entry name" value="B3_4"/>
    <property type="match status" value="1"/>
</dbReference>
<dbReference type="Gene3D" id="3.30.56.10">
    <property type="match status" value="2"/>
</dbReference>
<dbReference type="GO" id="GO:0000287">
    <property type="term" value="F:magnesium ion binding"/>
    <property type="evidence" value="ECO:0007669"/>
    <property type="project" value="InterPro"/>
</dbReference>
<keyword evidence="11 12" id="KW-0030">Aminoacyl-tRNA synthetase</keyword>
<keyword evidence="5 12" id="KW-0436">Ligase</keyword>
<comment type="similarity">
    <text evidence="3 12">Belongs to the phenylalanyl-tRNA synthetase beta subunit family. Type 2 subfamily.</text>
</comment>
<dbReference type="HAMAP" id="MF_00284">
    <property type="entry name" value="Phe_tRNA_synth_beta2"/>
    <property type="match status" value="1"/>
</dbReference>
<dbReference type="InterPro" id="IPR041616">
    <property type="entry name" value="PheRS_beta_core"/>
</dbReference>
<dbReference type="InterPro" id="IPR005147">
    <property type="entry name" value="tRNA_synthase_B5-dom"/>
</dbReference>
<dbReference type="InterPro" id="IPR045864">
    <property type="entry name" value="aa-tRNA-synth_II/BPL/LPL"/>
</dbReference>
<comment type="subunit">
    <text evidence="12">Tetramer of two alpha and two beta subunits.</text>
</comment>
<dbReference type="EC" id="6.1.1.20" evidence="12"/>
<dbReference type="Gene3D" id="3.50.40.10">
    <property type="entry name" value="Phenylalanyl-trna Synthetase, Chain B, domain 3"/>
    <property type="match status" value="1"/>
</dbReference>
<dbReference type="InterPro" id="IPR009061">
    <property type="entry name" value="DNA-bd_dom_put_sf"/>
</dbReference>
<dbReference type="GO" id="GO:0006432">
    <property type="term" value="P:phenylalanyl-tRNA aminoacylation"/>
    <property type="evidence" value="ECO:0007669"/>
    <property type="project" value="UniProtKB-UniRule"/>
</dbReference>
<dbReference type="GO" id="GO:0004826">
    <property type="term" value="F:phenylalanine-tRNA ligase activity"/>
    <property type="evidence" value="ECO:0007669"/>
    <property type="project" value="UniProtKB-UniRule"/>
</dbReference>
<dbReference type="PANTHER" id="PTHR10947:SF0">
    <property type="entry name" value="PHENYLALANINE--TRNA LIGASE BETA SUBUNIT"/>
    <property type="match status" value="1"/>
</dbReference>
<dbReference type="OrthoDB" id="10073at2157"/>
<feature type="domain" description="B5" evidence="14">
    <location>
        <begin position="282"/>
        <end position="362"/>
    </location>
</feature>
<comment type="catalytic activity">
    <reaction evidence="12">
        <text>tRNA(Phe) + L-phenylalanine + ATP = L-phenylalanyl-tRNA(Phe) + AMP + diphosphate + H(+)</text>
        <dbReference type="Rhea" id="RHEA:19413"/>
        <dbReference type="Rhea" id="RHEA-COMP:9668"/>
        <dbReference type="Rhea" id="RHEA-COMP:9699"/>
        <dbReference type="ChEBI" id="CHEBI:15378"/>
        <dbReference type="ChEBI" id="CHEBI:30616"/>
        <dbReference type="ChEBI" id="CHEBI:33019"/>
        <dbReference type="ChEBI" id="CHEBI:58095"/>
        <dbReference type="ChEBI" id="CHEBI:78442"/>
        <dbReference type="ChEBI" id="CHEBI:78531"/>
        <dbReference type="ChEBI" id="CHEBI:456215"/>
        <dbReference type="EC" id="6.1.1.20"/>
    </reaction>
</comment>
<dbReference type="InterPro" id="IPR020825">
    <property type="entry name" value="Phe-tRNA_synthase-like_B3/B4"/>
</dbReference>
<proteinExistence type="inferred from homology"/>
<dbReference type="RefSeq" id="WP_013878686.1">
    <property type="nucleotide sequence ID" value="NC_015666.1"/>
</dbReference>
<keyword evidence="7 12" id="KW-0547">Nucleotide-binding</keyword>
<name>F8DAI1_HALXS</name>
<keyword evidence="16" id="KW-1185">Reference proteome</keyword>
<gene>
    <name evidence="12" type="primary">pheT</name>
    <name evidence="15" type="ordered locus">Halxa_1153</name>
</gene>
<dbReference type="GeneID" id="10796123"/>
<dbReference type="SUPFAM" id="SSF55681">
    <property type="entry name" value="Class II aaRS and biotin synthetases"/>
    <property type="match status" value="1"/>
</dbReference>
<dbReference type="Pfam" id="PF17759">
    <property type="entry name" value="tRNA_synthFbeta"/>
    <property type="match status" value="1"/>
</dbReference>
<dbReference type="NCBIfam" id="TIGR00471">
    <property type="entry name" value="pheT_arch"/>
    <property type="match status" value="1"/>
</dbReference>
<organism evidence="15 16">
    <name type="scientific">Halopiger xanaduensis (strain DSM 18323 / JCM 14033 / SH-6)</name>
    <dbReference type="NCBI Taxonomy" id="797210"/>
    <lineage>
        <taxon>Archaea</taxon>
        <taxon>Methanobacteriati</taxon>
        <taxon>Methanobacteriota</taxon>
        <taxon>Stenosarchaea group</taxon>
        <taxon>Halobacteria</taxon>
        <taxon>Halobacteriales</taxon>
        <taxon>Natrialbaceae</taxon>
        <taxon>Halopiger</taxon>
    </lineage>
</organism>
<evidence type="ECO:0000259" key="14">
    <source>
        <dbReference type="PROSITE" id="PS51483"/>
    </source>
</evidence>
<dbReference type="GO" id="GO:0009328">
    <property type="term" value="C:phenylalanine-tRNA ligase complex"/>
    <property type="evidence" value="ECO:0007669"/>
    <property type="project" value="TreeGrafter"/>
</dbReference>
<dbReference type="GO" id="GO:0005524">
    <property type="term" value="F:ATP binding"/>
    <property type="evidence" value="ECO:0007669"/>
    <property type="project" value="UniProtKB-UniRule"/>
</dbReference>
<accession>F8DAI1</accession>
<feature type="region of interest" description="Disordered" evidence="13">
    <location>
        <begin position="1"/>
        <end position="22"/>
    </location>
</feature>
<feature type="binding site" evidence="12">
    <location>
        <position position="340"/>
    </location>
    <ligand>
        <name>Mg(2+)</name>
        <dbReference type="ChEBI" id="CHEBI:18420"/>
        <note>shared with alpha subunit</note>
    </ligand>
</feature>
<keyword evidence="8 12" id="KW-0067">ATP-binding</keyword>
<dbReference type="PROSITE" id="PS51483">
    <property type="entry name" value="B5"/>
    <property type="match status" value="1"/>
</dbReference>
<feature type="binding site" evidence="12">
    <location>
        <position position="350"/>
    </location>
    <ligand>
        <name>Mg(2+)</name>
        <dbReference type="ChEBI" id="CHEBI:18420"/>
        <note>shared with alpha subunit</note>
    </ligand>
</feature>
<dbReference type="CDD" id="cd00769">
    <property type="entry name" value="PheRS_beta_core"/>
    <property type="match status" value="1"/>
</dbReference>
<evidence type="ECO:0000256" key="1">
    <source>
        <dbReference type="ARBA" id="ARBA00001946"/>
    </source>
</evidence>
<dbReference type="InterPro" id="IPR022918">
    <property type="entry name" value="Phe_tRNA_ligase_beta2_arc"/>
</dbReference>
<evidence type="ECO:0000256" key="5">
    <source>
        <dbReference type="ARBA" id="ARBA00022598"/>
    </source>
</evidence>
<dbReference type="Gene3D" id="3.30.930.10">
    <property type="entry name" value="Bira Bifunctional Protein, Domain 2"/>
    <property type="match status" value="1"/>
</dbReference>
<evidence type="ECO:0000256" key="13">
    <source>
        <dbReference type="SAM" id="MobiDB-lite"/>
    </source>
</evidence>
<dbReference type="GO" id="GO:0003723">
    <property type="term" value="F:RNA binding"/>
    <property type="evidence" value="ECO:0007669"/>
    <property type="project" value="InterPro"/>
</dbReference>
<evidence type="ECO:0000256" key="9">
    <source>
        <dbReference type="ARBA" id="ARBA00022842"/>
    </source>
</evidence>
<dbReference type="InterPro" id="IPR004531">
    <property type="entry name" value="Phe-tRNA-synth_IIc_bsu_arc_euk"/>
</dbReference>
<evidence type="ECO:0000256" key="11">
    <source>
        <dbReference type="ARBA" id="ARBA00023146"/>
    </source>
</evidence>
<dbReference type="Proteomes" id="UP000006794">
    <property type="component" value="Chromosome"/>
</dbReference>
<feature type="binding site" evidence="12">
    <location>
        <position position="349"/>
    </location>
    <ligand>
        <name>Mg(2+)</name>
        <dbReference type="ChEBI" id="CHEBI:18420"/>
        <note>shared with alpha subunit</note>
    </ligand>
</feature>
<evidence type="ECO:0000256" key="12">
    <source>
        <dbReference type="HAMAP-Rule" id="MF_00284"/>
    </source>
</evidence>
<comment type="subcellular location">
    <subcellularLocation>
        <location evidence="2 12">Cytoplasm</location>
    </subcellularLocation>
</comment>
<keyword evidence="9 12" id="KW-0460">Magnesium</keyword>
<dbReference type="AlphaFoldDB" id="F8DAI1"/>
<evidence type="ECO:0000256" key="4">
    <source>
        <dbReference type="ARBA" id="ARBA00022490"/>
    </source>
</evidence>
<dbReference type="KEGG" id="hxa:Halxa_1153"/>
<comment type="cofactor">
    <cofactor evidence="1 12">
        <name>Mg(2+)</name>
        <dbReference type="ChEBI" id="CHEBI:18420"/>
    </cofactor>
</comment>
<evidence type="ECO:0000256" key="3">
    <source>
        <dbReference type="ARBA" id="ARBA00007438"/>
    </source>
</evidence>
<keyword evidence="4 12" id="KW-0963">Cytoplasm</keyword>
<evidence type="ECO:0000256" key="2">
    <source>
        <dbReference type="ARBA" id="ARBA00004496"/>
    </source>
</evidence>
<evidence type="ECO:0000256" key="8">
    <source>
        <dbReference type="ARBA" id="ARBA00022840"/>
    </source>
</evidence>
<feature type="binding site" evidence="12">
    <location>
        <position position="346"/>
    </location>
    <ligand>
        <name>Mg(2+)</name>
        <dbReference type="ChEBI" id="CHEBI:18420"/>
        <note>shared with alpha subunit</note>
    </ligand>
</feature>
<dbReference type="InterPro" id="IPR045060">
    <property type="entry name" value="Phe-tRNA-ligase_IIc_bsu"/>
</dbReference>